<feature type="non-terminal residue" evidence="14">
    <location>
        <position position="554"/>
    </location>
</feature>
<dbReference type="PANTHER" id="PTHR20963">
    <property type="entry name" value="MULTIPLE INOSITOL POLYPHOSPHATE PHOSPHATASE-RELATED"/>
    <property type="match status" value="1"/>
</dbReference>
<dbReference type="SUPFAM" id="SSF53254">
    <property type="entry name" value="Phosphoglycerate mutase-like"/>
    <property type="match status" value="1"/>
</dbReference>
<evidence type="ECO:0000256" key="5">
    <source>
        <dbReference type="ARBA" id="ARBA00018097"/>
    </source>
</evidence>
<accession>A0A9P6MMR3</accession>
<evidence type="ECO:0000256" key="10">
    <source>
        <dbReference type="ARBA" id="ARBA00043668"/>
    </source>
</evidence>
<comment type="similarity">
    <text evidence="2">Belongs to the histidine acid phosphatase family. MINPP1 subfamily.</text>
</comment>
<keyword evidence="7" id="KW-0378">Hydrolase</keyword>
<evidence type="ECO:0000256" key="3">
    <source>
        <dbReference type="ARBA" id="ARBA00012976"/>
    </source>
</evidence>
<gene>
    <name evidence="14" type="primary">MINPP1</name>
    <name evidence="14" type="ORF">BGZ80_003855</name>
</gene>
<dbReference type="Gene3D" id="3.40.50.1240">
    <property type="entry name" value="Phosphoglycerate mutase-like"/>
    <property type="match status" value="1"/>
</dbReference>
<evidence type="ECO:0000256" key="12">
    <source>
        <dbReference type="ARBA" id="ARBA00043691"/>
    </source>
</evidence>
<dbReference type="AlphaFoldDB" id="A0A9P6MMR3"/>
<evidence type="ECO:0000256" key="11">
    <source>
        <dbReference type="ARBA" id="ARBA00043671"/>
    </source>
</evidence>
<comment type="catalytic activity">
    <reaction evidence="10">
        <text>1D-myo-inositol 1,2,5,6-tetrakisphosphate + H2O = 1D-myo-inositol 1,2,6-trisphosphate + phosphate</text>
        <dbReference type="Rhea" id="RHEA:77119"/>
        <dbReference type="ChEBI" id="CHEBI:15377"/>
        <dbReference type="ChEBI" id="CHEBI:43474"/>
        <dbReference type="ChEBI" id="CHEBI:195535"/>
        <dbReference type="ChEBI" id="CHEBI:195537"/>
        <dbReference type="EC" id="3.1.3.62"/>
    </reaction>
    <physiologicalReaction direction="left-to-right" evidence="10">
        <dbReference type="Rhea" id="RHEA:77120"/>
    </physiologicalReaction>
</comment>
<dbReference type="InterPro" id="IPR029033">
    <property type="entry name" value="His_PPase_superfam"/>
</dbReference>
<dbReference type="Pfam" id="PF00328">
    <property type="entry name" value="His_Phos_2"/>
    <property type="match status" value="1"/>
</dbReference>
<dbReference type="PANTHER" id="PTHR20963:SF8">
    <property type="entry name" value="MULTIPLE INOSITOL POLYPHOSPHATE PHOSPHATASE 1"/>
    <property type="match status" value="1"/>
</dbReference>
<evidence type="ECO:0000256" key="4">
    <source>
        <dbReference type="ARBA" id="ARBA00013040"/>
    </source>
</evidence>
<evidence type="ECO:0000313" key="14">
    <source>
        <dbReference type="EMBL" id="KAG0008097.1"/>
    </source>
</evidence>
<dbReference type="GO" id="GO:0034417">
    <property type="term" value="F:bisphosphoglycerate 3-phosphatase activity"/>
    <property type="evidence" value="ECO:0007669"/>
    <property type="project" value="UniProtKB-EC"/>
</dbReference>
<dbReference type="PROSITE" id="PS00616">
    <property type="entry name" value="HIS_ACID_PHOSPHAT_1"/>
    <property type="match status" value="1"/>
</dbReference>
<dbReference type="InterPro" id="IPR033379">
    <property type="entry name" value="Acid_Pase_AS"/>
</dbReference>
<evidence type="ECO:0000256" key="13">
    <source>
        <dbReference type="ARBA" id="ARBA00043832"/>
    </source>
</evidence>
<keyword evidence="8" id="KW-0472">Membrane</keyword>
<comment type="catalytic activity">
    <reaction evidence="11">
        <text>1D-myo-inositol 1,2,4,5,6-pentakisphosphate + H2O = 1D-myo-inositol 1,2,5,6-tetrakisphosphate + phosphate</text>
        <dbReference type="Rhea" id="RHEA:77115"/>
        <dbReference type="ChEBI" id="CHEBI:15377"/>
        <dbReference type="ChEBI" id="CHEBI:43474"/>
        <dbReference type="ChEBI" id="CHEBI:57798"/>
        <dbReference type="ChEBI" id="CHEBI:195535"/>
        <dbReference type="EC" id="3.1.3.62"/>
    </reaction>
    <physiologicalReaction direction="left-to-right" evidence="11">
        <dbReference type="Rhea" id="RHEA:77116"/>
    </physiologicalReaction>
</comment>
<evidence type="ECO:0000313" key="15">
    <source>
        <dbReference type="Proteomes" id="UP000703661"/>
    </source>
</evidence>
<comment type="caution">
    <text evidence="14">The sequence shown here is derived from an EMBL/GenBank/DDBJ whole genome shotgun (WGS) entry which is preliminary data.</text>
</comment>
<evidence type="ECO:0000256" key="6">
    <source>
        <dbReference type="ARBA" id="ARBA00022729"/>
    </source>
</evidence>
<evidence type="ECO:0000256" key="2">
    <source>
        <dbReference type="ARBA" id="ARBA00008422"/>
    </source>
</evidence>
<dbReference type="InterPro" id="IPR000560">
    <property type="entry name" value="His_Pase_clade-2"/>
</dbReference>
<dbReference type="Proteomes" id="UP000703661">
    <property type="component" value="Unassembled WGS sequence"/>
</dbReference>
<proteinExistence type="inferred from homology"/>
<sequence>LNLDNSKREMDMIDQTQKLVDEQSWGVGFSLPLSNEKPYLQHETDSPLSLSWIRSHLSTKSPYPHEDKHVGPVGDIPEGYELVQLHLICRHGTRYPSSSKAITFHKLTEKLRQVAVPGFEWLERWPSERLYPISKGNLLSAKGDSDLYRIGRRFGIRYQDFLDRYPYDANTYELQSSSKSRCSQSAYAFSIGFLEGRRASETNVEPEIPPVQPVNIFTLPIGLDKELAVKYACPRWLESVKENPKVEREQLLYKDKFLPEIAERLSIMFSAKDGSPQVNITTKDVETIFGICGFEVAFHDNDQTWCQLLSQSAPETEKSNFLKLEISNDLNDYYSFGPGVPFNKHLGCELGTSLSNAIEGALTLEPEHPSSNGKSGDDDDDSRHFRGLFKFGHAETILFLSSFLGLYDQKGIPLRGDMTPEQYAQREFRASEISPFAANIAFEVFRPKPRNVHRKKRIEYEEKEQYSQFGHVPEGLVRLLVNEEPMIIPGCGSDYFCEWVTLKEIFRRAGAGCNFDGCCTSLGSTKVSSRVFMSDRQDEICLSVEPLSKYNQVL</sequence>
<evidence type="ECO:0000256" key="7">
    <source>
        <dbReference type="ARBA" id="ARBA00022801"/>
    </source>
</evidence>
<dbReference type="CDD" id="cd07061">
    <property type="entry name" value="HP_HAP_like"/>
    <property type="match status" value="1"/>
</dbReference>
<comment type="subcellular location">
    <subcellularLocation>
        <location evidence="1">Membrane</location>
    </subcellularLocation>
</comment>
<evidence type="ECO:0000256" key="8">
    <source>
        <dbReference type="ARBA" id="ARBA00023136"/>
    </source>
</evidence>
<evidence type="ECO:0000256" key="9">
    <source>
        <dbReference type="ARBA" id="ARBA00031642"/>
    </source>
</evidence>
<reference evidence="14" key="1">
    <citation type="journal article" date="2020" name="Fungal Divers.">
        <title>Resolving the Mortierellaceae phylogeny through synthesis of multi-gene phylogenetics and phylogenomics.</title>
        <authorList>
            <person name="Vandepol N."/>
            <person name="Liber J."/>
            <person name="Desiro A."/>
            <person name="Na H."/>
            <person name="Kennedy M."/>
            <person name="Barry K."/>
            <person name="Grigoriev I.V."/>
            <person name="Miller A.N."/>
            <person name="O'Donnell K."/>
            <person name="Stajich J.E."/>
            <person name="Bonito G."/>
        </authorList>
    </citation>
    <scope>NUCLEOTIDE SEQUENCE</scope>
    <source>
        <strain evidence="14">NRRL 2769</strain>
    </source>
</reference>
<dbReference type="EMBL" id="JAAAID010002045">
    <property type="protein sequence ID" value="KAG0008097.1"/>
    <property type="molecule type" value="Genomic_DNA"/>
</dbReference>
<comment type="catalytic activity">
    <reaction evidence="13">
        <text>(2R)-2,3-bisphosphoglycerate + H2O = (2R)-2-phosphoglycerate + phosphate</text>
        <dbReference type="Rhea" id="RHEA:27381"/>
        <dbReference type="ChEBI" id="CHEBI:15377"/>
        <dbReference type="ChEBI" id="CHEBI:43474"/>
        <dbReference type="ChEBI" id="CHEBI:58248"/>
        <dbReference type="ChEBI" id="CHEBI:58289"/>
        <dbReference type="EC" id="3.1.3.80"/>
    </reaction>
    <physiologicalReaction direction="left-to-right" evidence="13">
        <dbReference type="Rhea" id="RHEA:27382"/>
    </physiologicalReaction>
</comment>
<evidence type="ECO:0000256" key="1">
    <source>
        <dbReference type="ARBA" id="ARBA00004370"/>
    </source>
</evidence>
<dbReference type="GO" id="GO:0016020">
    <property type="term" value="C:membrane"/>
    <property type="evidence" value="ECO:0007669"/>
    <property type="project" value="UniProtKB-SubCell"/>
</dbReference>
<keyword evidence="15" id="KW-1185">Reference proteome</keyword>
<protein>
    <recommendedName>
        <fullName evidence="5">Multiple inositol polyphosphate phosphatase 1</fullName>
        <ecNumber evidence="4">3.1.3.62</ecNumber>
        <ecNumber evidence="3">3.1.3.80</ecNumber>
    </recommendedName>
    <alternativeName>
        <fullName evidence="9">2,3-bisphosphoglycerate 3-phosphatase</fullName>
    </alternativeName>
</protein>
<comment type="catalytic activity">
    <reaction evidence="12">
        <text>1D-myo-inositol hexakisphosphate + H2O = 1D-myo-inositol 1,2,4,5,6-pentakisphosphate + phosphate</text>
        <dbReference type="Rhea" id="RHEA:16989"/>
        <dbReference type="ChEBI" id="CHEBI:15377"/>
        <dbReference type="ChEBI" id="CHEBI:43474"/>
        <dbReference type="ChEBI" id="CHEBI:57798"/>
        <dbReference type="ChEBI" id="CHEBI:58130"/>
        <dbReference type="EC" id="3.1.3.62"/>
    </reaction>
    <physiologicalReaction direction="left-to-right" evidence="12">
        <dbReference type="Rhea" id="RHEA:16990"/>
    </physiologicalReaction>
</comment>
<name>A0A9P6MMR3_9FUNG</name>
<dbReference type="GO" id="GO:0003993">
    <property type="term" value="F:acid phosphatase activity"/>
    <property type="evidence" value="ECO:0007669"/>
    <property type="project" value="TreeGrafter"/>
</dbReference>
<dbReference type="EC" id="3.1.3.62" evidence="4"/>
<dbReference type="EC" id="3.1.3.80" evidence="3"/>
<organism evidence="14 15">
    <name type="scientific">Entomortierella chlamydospora</name>
    <dbReference type="NCBI Taxonomy" id="101097"/>
    <lineage>
        <taxon>Eukaryota</taxon>
        <taxon>Fungi</taxon>
        <taxon>Fungi incertae sedis</taxon>
        <taxon>Mucoromycota</taxon>
        <taxon>Mortierellomycotina</taxon>
        <taxon>Mortierellomycetes</taxon>
        <taxon>Mortierellales</taxon>
        <taxon>Mortierellaceae</taxon>
        <taxon>Entomortierella</taxon>
    </lineage>
</organism>
<keyword evidence="6" id="KW-0732">Signal</keyword>